<dbReference type="OrthoDB" id="515415at2"/>
<reference evidence="3 4" key="1">
    <citation type="submission" date="2016-11" db="EMBL/GenBank/DDBJ databases">
        <title>Draft Genome Sequences of Nine Cyanobacterial Strains from Diverse Habitats.</title>
        <authorList>
            <person name="Zhu T."/>
            <person name="Hou S."/>
            <person name="Lu X."/>
            <person name="Hess W.R."/>
        </authorList>
    </citation>
    <scope>NUCLEOTIDE SEQUENCE [LARGE SCALE GENOMIC DNA]</scope>
    <source>
        <strain evidence="3 4">NIES-592</strain>
    </source>
</reference>
<feature type="compositionally biased region" description="Basic and acidic residues" evidence="1">
    <location>
        <begin position="56"/>
        <end position="65"/>
    </location>
</feature>
<evidence type="ECO:0000256" key="2">
    <source>
        <dbReference type="SAM" id="SignalP"/>
    </source>
</evidence>
<organism evidence="3 4">
    <name type="scientific">Fischerella major NIES-592</name>
    <dbReference type="NCBI Taxonomy" id="210994"/>
    <lineage>
        <taxon>Bacteria</taxon>
        <taxon>Bacillati</taxon>
        <taxon>Cyanobacteriota</taxon>
        <taxon>Cyanophyceae</taxon>
        <taxon>Nostocales</taxon>
        <taxon>Hapalosiphonaceae</taxon>
        <taxon>Fischerella</taxon>
    </lineage>
</organism>
<comment type="caution">
    <text evidence="3">The sequence shown here is derived from an EMBL/GenBank/DDBJ whole genome shotgun (WGS) entry which is preliminary data.</text>
</comment>
<keyword evidence="2" id="KW-0732">Signal</keyword>
<sequence length="101" mass="11008">MRAAISLLVTGLLLSSLAANSQTVTNSLSNMLQSHFSSDLLISAKSKQPKSPYRGSGRDRDRERVSYLLLSSKANPPKNRPVKGGSRRDLMQHSGNERVVA</sequence>
<dbReference type="EMBL" id="MRCA01000005">
    <property type="protein sequence ID" value="OKH14099.1"/>
    <property type="molecule type" value="Genomic_DNA"/>
</dbReference>
<gene>
    <name evidence="3" type="ORF">NIES592_12370</name>
</gene>
<keyword evidence="4" id="KW-1185">Reference proteome</keyword>
<evidence type="ECO:0000256" key="1">
    <source>
        <dbReference type="SAM" id="MobiDB-lite"/>
    </source>
</evidence>
<name>A0A1U7GZZ1_9CYAN</name>
<dbReference type="RefSeq" id="WP_062246735.1">
    <property type="nucleotide sequence ID" value="NZ_MRCA01000005.1"/>
</dbReference>
<feature type="chain" id="PRO_5010572469" evidence="2">
    <location>
        <begin position="22"/>
        <end position="101"/>
    </location>
</feature>
<dbReference type="AlphaFoldDB" id="A0A1U7GZZ1"/>
<dbReference type="Proteomes" id="UP000186391">
    <property type="component" value="Unassembled WGS sequence"/>
</dbReference>
<evidence type="ECO:0000313" key="3">
    <source>
        <dbReference type="EMBL" id="OKH14099.1"/>
    </source>
</evidence>
<dbReference type="NCBIfam" id="NF047413">
    <property type="entry name" value="heterocyst_PatX"/>
    <property type="match status" value="1"/>
</dbReference>
<protein>
    <submittedName>
        <fullName evidence="3">Uncharacterized protein</fullName>
    </submittedName>
</protein>
<feature type="region of interest" description="Disordered" evidence="1">
    <location>
        <begin position="43"/>
        <end position="101"/>
    </location>
</feature>
<accession>A0A1U7GZZ1</accession>
<dbReference type="InterPro" id="IPR058097">
    <property type="entry name" value="PatX"/>
</dbReference>
<feature type="signal peptide" evidence="2">
    <location>
        <begin position="1"/>
        <end position="21"/>
    </location>
</feature>
<proteinExistence type="predicted"/>
<evidence type="ECO:0000313" key="4">
    <source>
        <dbReference type="Proteomes" id="UP000186391"/>
    </source>
</evidence>